<accession>G5AGD6</accession>
<dbReference type="EMBL" id="JH159166">
    <property type="protein sequence ID" value="EGZ05376.1"/>
    <property type="molecule type" value="Genomic_DNA"/>
</dbReference>
<evidence type="ECO:0000313" key="2">
    <source>
        <dbReference type="Proteomes" id="UP000002640"/>
    </source>
</evidence>
<dbReference type="InParanoid" id="G5AGD6"/>
<keyword evidence="2" id="KW-1185">Reference proteome</keyword>
<proteinExistence type="predicted"/>
<dbReference type="AlphaFoldDB" id="G5AGD6"/>
<dbReference type="KEGG" id="psoj:PHYSODRAFT_534114"/>
<name>G5AGD6_PHYSP</name>
<sequence length="185" mass="21049">MLQRERLRGRYRVTKVSIKMLYAVKFHSRPIDHFLSSEDAGDRTVVHDDTLWGGQEPAPAHVIRRADHLHRVLHVIQDAAAEWYPSAVVDVFRAVHGHALHHVPRPAPLQLLSAMCNLYQAVSSSLFEDIRHGNGAPVCVRYQVVKDCTFERCANRHVLCQLPPDVLRWVTSTHGPLKQGHPQRT</sequence>
<dbReference type="RefSeq" id="XP_009538907.1">
    <property type="nucleotide sequence ID" value="XM_009540612.1"/>
</dbReference>
<gene>
    <name evidence="1" type="ORF">PHYSODRAFT_534114</name>
</gene>
<dbReference type="GeneID" id="20661952"/>
<organism evidence="1 2">
    <name type="scientific">Phytophthora sojae (strain P6497)</name>
    <name type="common">Soybean stem and root rot agent</name>
    <name type="synonym">Phytophthora megasperma f. sp. glycines</name>
    <dbReference type="NCBI Taxonomy" id="1094619"/>
    <lineage>
        <taxon>Eukaryota</taxon>
        <taxon>Sar</taxon>
        <taxon>Stramenopiles</taxon>
        <taxon>Oomycota</taxon>
        <taxon>Peronosporomycetes</taxon>
        <taxon>Peronosporales</taxon>
        <taxon>Peronosporaceae</taxon>
        <taxon>Phytophthora</taxon>
    </lineage>
</organism>
<protein>
    <submittedName>
        <fullName evidence="1">Uncharacterized protein</fullName>
    </submittedName>
</protein>
<dbReference type="Proteomes" id="UP000002640">
    <property type="component" value="Unassembled WGS sequence"/>
</dbReference>
<reference evidence="1 2" key="1">
    <citation type="journal article" date="2006" name="Science">
        <title>Phytophthora genome sequences uncover evolutionary origins and mechanisms of pathogenesis.</title>
        <authorList>
            <person name="Tyler B.M."/>
            <person name="Tripathy S."/>
            <person name="Zhang X."/>
            <person name="Dehal P."/>
            <person name="Jiang R.H."/>
            <person name="Aerts A."/>
            <person name="Arredondo F.D."/>
            <person name="Baxter L."/>
            <person name="Bensasson D."/>
            <person name="Beynon J.L."/>
            <person name="Chapman J."/>
            <person name="Damasceno C.M."/>
            <person name="Dorrance A.E."/>
            <person name="Dou D."/>
            <person name="Dickerman A.W."/>
            <person name="Dubchak I.L."/>
            <person name="Garbelotto M."/>
            <person name="Gijzen M."/>
            <person name="Gordon S.G."/>
            <person name="Govers F."/>
            <person name="Grunwald N.J."/>
            <person name="Huang W."/>
            <person name="Ivors K.L."/>
            <person name="Jones R.W."/>
            <person name="Kamoun S."/>
            <person name="Krampis K."/>
            <person name="Lamour K.H."/>
            <person name="Lee M.K."/>
            <person name="McDonald W.H."/>
            <person name="Medina M."/>
            <person name="Meijer H.J."/>
            <person name="Nordberg E.K."/>
            <person name="Maclean D.J."/>
            <person name="Ospina-Giraldo M.D."/>
            <person name="Morris P.F."/>
            <person name="Phuntumart V."/>
            <person name="Putnam N.H."/>
            <person name="Rash S."/>
            <person name="Rose J.K."/>
            <person name="Sakihama Y."/>
            <person name="Salamov A.A."/>
            <person name="Savidor A."/>
            <person name="Scheuring C.F."/>
            <person name="Smith B.M."/>
            <person name="Sobral B.W."/>
            <person name="Terry A."/>
            <person name="Torto-Alalibo T.A."/>
            <person name="Win J."/>
            <person name="Xu Z."/>
            <person name="Zhang H."/>
            <person name="Grigoriev I.V."/>
            <person name="Rokhsar D.S."/>
            <person name="Boore J.L."/>
        </authorList>
    </citation>
    <scope>NUCLEOTIDE SEQUENCE [LARGE SCALE GENOMIC DNA]</scope>
    <source>
        <strain evidence="1 2">P6497</strain>
    </source>
</reference>
<evidence type="ECO:0000313" key="1">
    <source>
        <dbReference type="EMBL" id="EGZ05376.1"/>
    </source>
</evidence>